<dbReference type="InterPro" id="IPR050297">
    <property type="entry name" value="LipidA_mod_glycosyltrf_83"/>
</dbReference>
<comment type="caution">
    <text evidence="9">The sequence shown here is derived from an EMBL/GenBank/DDBJ whole genome shotgun (WGS) entry which is preliminary data.</text>
</comment>
<dbReference type="PANTHER" id="PTHR33908:SF11">
    <property type="entry name" value="MEMBRANE PROTEIN"/>
    <property type="match status" value="1"/>
</dbReference>
<dbReference type="GO" id="GO:0005886">
    <property type="term" value="C:plasma membrane"/>
    <property type="evidence" value="ECO:0007669"/>
    <property type="project" value="UniProtKB-SubCell"/>
</dbReference>
<name>A0A955LGJ0_UNCKA</name>
<evidence type="ECO:0000313" key="10">
    <source>
        <dbReference type="Proteomes" id="UP000701698"/>
    </source>
</evidence>
<reference evidence="9" key="1">
    <citation type="submission" date="2020-04" db="EMBL/GenBank/DDBJ databases">
        <authorList>
            <person name="Zhang T."/>
        </authorList>
    </citation>
    <scope>NUCLEOTIDE SEQUENCE</scope>
    <source>
        <strain evidence="9">HKST-UBA01</strain>
    </source>
</reference>
<feature type="transmembrane region" description="Helical" evidence="8">
    <location>
        <begin position="87"/>
        <end position="109"/>
    </location>
</feature>
<dbReference type="PANTHER" id="PTHR33908">
    <property type="entry name" value="MANNOSYLTRANSFERASE YKCB-RELATED"/>
    <property type="match status" value="1"/>
</dbReference>
<keyword evidence="3" id="KW-0328">Glycosyltransferase</keyword>
<comment type="subcellular location">
    <subcellularLocation>
        <location evidence="1">Cell membrane</location>
        <topology evidence="1">Multi-pass membrane protein</topology>
    </subcellularLocation>
</comment>
<evidence type="ECO:0000256" key="8">
    <source>
        <dbReference type="SAM" id="Phobius"/>
    </source>
</evidence>
<evidence type="ECO:0000256" key="7">
    <source>
        <dbReference type="ARBA" id="ARBA00023136"/>
    </source>
</evidence>
<evidence type="ECO:0000256" key="3">
    <source>
        <dbReference type="ARBA" id="ARBA00022676"/>
    </source>
</evidence>
<evidence type="ECO:0000256" key="1">
    <source>
        <dbReference type="ARBA" id="ARBA00004651"/>
    </source>
</evidence>
<sequence>MMNRRHVMYGLVLLVLAVGLRLTAIYHVGIEVDEPVNWEVSQFISENGYPGIKGQLGGDPEVALFHPAFGFQLVAEWFTITGNHSLVAARMVSVFSSVLAIVMITVLVWKTISPQAGLIVLLLLSTDGWLVTT</sequence>
<evidence type="ECO:0000256" key="6">
    <source>
        <dbReference type="ARBA" id="ARBA00022989"/>
    </source>
</evidence>
<dbReference type="GO" id="GO:0009103">
    <property type="term" value="P:lipopolysaccharide biosynthetic process"/>
    <property type="evidence" value="ECO:0007669"/>
    <property type="project" value="UniProtKB-ARBA"/>
</dbReference>
<evidence type="ECO:0000313" key="9">
    <source>
        <dbReference type="EMBL" id="MCA9390106.1"/>
    </source>
</evidence>
<organism evidence="9 10">
    <name type="scientific">candidate division WWE3 bacterium</name>
    <dbReference type="NCBI Taxonomy" id="2053526"/>
    <lineage>
        <taxon>Bacteria</taxon>
        <taxon>Katanobacteria</taxon>
    </lineage>
</organism>
<dbReference type="GO" id="GO:0016763">
    <property type="term" value="F:pentosyltransferase activity"/>
    <property type="evidence" value="ECO:0007669"/>
    <property type="project" value="TreeGrafter"/>
</dbReference>
<dbReference type="EMBL" id="JAGQKX010000031">
    <property type="protein sequence ID" value="MCA9390106.1"/>
    <property type="molecule type" value="Genomic_DNA"/>
</dbReference>
<protein>
    <submittedName>
        <fullName evidence="9">Uncharacterized protein</fullName>
    </submittedName>
</protein>
<keyword evidence="7 8" id="KW-0472">Membrane</keyword>
<gene>
    <name evidence="9" type="ORF">KC571_01775</name>
</gene>
<accession>A0A955LGJ0</accession>
<keyword evidence="6 8" id="KW-1133">Transmembrane helix</keyword>
<feature type="non-terminal residue" evidence="9">
    <location>
        <position position="133"/>
    </location>
</feature>
<evidence type="ECO:0000256" key="2">
    <source>
        <dbReference type="ARBA" id="ARBA00022475"/>
    </source>
</evidence>
<keyword evidence="5 8" id="KW-0812">Transmembrane</keyword>
<evidence type="ECO:0000256" key="5">
    <source>
        <dbReference type="ARBA" id="ARBA00022692"/>
    </source>
</evidence>
<dbReference type="Proteomes" id="UP000701698">
    <property type="component" value="Unassembled WGS sequence"/>
</dbReference>
<evidence type="ECO:0000256" key="4">
    <source>
        <dbReference type="ARBA" id="ARBA00022679"/>
    </source>
</evidence>
<dbReference type="AlphaFoldDB" id="A0A955LGJ0"/>
<keyword evidence="2" id="KW-1003">Cell membrane</keyword>
<reference evidence="9" key="2">
    <citation type="journal article" date="2021" name="Microbiome">
        <title>Successional dynamics and alternative stable states in a saline activated sludge microbial community over 9 years.</title>
        <authorList>
            <person name="Wang Y."/>
            <person name="Ye J."/>
            <person name="Ju F."/>
            <person name="Liu L."/>
            <person name="Boyd J.A."/>
            <person name="Deng Y."/>
            <person name="Parks D.H."/>
            <person name="Jiang X."/>
            <person name="Yin X."/>
            <person name="Woodcroft B.J."/>
            <person name="Tyson G.W."/>
            <person name="Hugenholtz P."/>
            <person name="Polz M.F."/>
            <person name="Zhang T."/>
        </authorList>
    </citation>
    <scope>NUCLEOTIDE SEQUENCE</scope>
    <source>
        <strain evidence="9">HKST-UBA01</strain>
    </source>
</reference>
<keyword evidence="4" id="KW-0808">Transferase</keyword>
<proteinExistence type="predicted"/>